<dbReference type="EMBL" id="CP027019">
    <property type="protein sequence ID" value="AVP49174.1"/>
    <property type="molecule type" value="Genomic_DNA"/>
</dbReference>
<proteinExistence type="predicted"/>
<dbReference type="RefSeq" id="WP_303662512.1">
    <property type="nucleotide sequence ID" value="NZ_CP027019.1"/>
</dbReference>
<dbReference type="AlphaFoldDB" id="A0A2S0NJH9"/>
<evidence type="ECO:0000313" key="2">
    <source>
        <dbReference type="EMBL" id="AVP49174.1"/>
    </source>
</evidence>
<name>A0A2S0NJH9_9MOLU</name>
<organism evidence="2 3">
    <name type="scientific">Williamsoniiplasma luminosum</name>
    <dbReference type="NCBI Taxonomy" id="214888"/>
    <lineage>
        <taxon>Bacteria</taxon>
        <taxon>Bacillati</taxon>
        <taxon>Mycoplasmatota</taxon>
        <taxon>Mollicutes</taxon>
        <taxon>Entomoplasmatales</taxon>
        <taxon>Williamsoniiplasma</taxon>
    </lineage>
</organism>
<dbReference type="InterPro" id="IPR030893">
    <property type="entry name" value="Mollicu_LP"/>
</dbReference>
<dbReference type="NCBIfam" id="TIGR04547">
    <property type="entry name" value="Mollicu_LP"/>
    <property type="match status" value="1"/>
</dbReference>
<feature type="chain" id="PRO_5015541623" description="MOLPALP family lipoprotein" evidence="1">
    <location>
        <begin position="17"/>
        <end position="917"/>
    </location>
</feature>
<accession>A0A2S0NJH9</accession>
<gene>
    <name evidence="2" type="ORF">C5T88_01070</name>
</gene>
<reference evidence="3" key="1">
    <citation type="submission" date="2018-02" db="EMBL/GenBank/DDBJ databases">
        <title>Firefly genomes illuminate parallel origins of bioluminescence in beetles.</title>
        <authorList>
            <person name="Fallon T.R."/>
            <person name="Lower S.E.S."/>
            <person name="Behringer M."/>
            <person name="Weng J.-K."/>
        </authorList>
    </citation>
    <scope>NUCLEOTIDE SEQUENCE [LARGE SCALE GENOMIC DNA]</scope>
</reference>
<sequence>MLKKLLILLGTTSIMAASVTVVGFSFANKTLASIEAKVRNYINISSTVARGAIVGQKKDAIDGNGAGIALSYASSYMNGQKLGDVVEGDLGNLKDIKVSQLLSSMFNDVNVVKKPYTVANWASFNHDVEPNVGLNLEMDDKGKTIDVNKGITGKSSFADTFGLITGVLSMLLSIDFDGGANAPLIESLLSTSLVSGPIKGMMGDKTPGSSILEKLDPIIKGGLTDKTLFEQLKDAMSEDDLKNPETLKFGEVFEIRTKQFWQGLAEILFSGTKTFLNPETAKTEYNNWMKYVADKGAEAIFGTKDKINVTFNWMTIDGIAKIIRYLRTLLVYVQEFQKLADKLPIDKIIDHNHLFSIDIDQTNGKVAADIWKEGLYINPSDVINNGSNQINASSGYVRWTNKNGTYAQVINLQQVIGLLQNLLSYDEKDSKGYAMERVLFSTLFGNTLDKNKNKIQDAKTPFWDLIANPLLTELVKSLLGDLSWAWPILEGVLDWNNTLYSIPMMIGSNFGFHDKVNPSTGSIKELLDKLFIDIPFVGKPIKKILSLVFKDPDKQAKAETLIENFKNEVDEDSKPEITNKKFGNIFKQLFDGNLIDQITPIIEGIAGITMPKGLNIKKILSTPIDVILKKLGLNIFDDANFLYGLKEKTLTDLIDAVASEFEVVRNRRMLESQTYLLSLGTVNTLLDSLTTKVKFSGFNTEAIKNTWIKSKLDKHEDWDIISGAMIGLAYGIGEEAKDYKVTLNLKGESIEYKGKSIDGASIPTWILGVQKNKENMLNFREGSILDGLQKFYGHNSKENPIIKNGNKKSITKTVSAITYLSGWIANTSLVQYVEKNIAPYFKKELWTTQLIDYEGMDSPTLKGLIEYYLKYKNPDNGKITKYKVTLIKDAWESQTSIQHNWTTKTPHWIISSIVRED</sequence>
<keyword evidence="1" id="KW-0732">Signal</keyword>
<feature type="signal peptide" evidence="1">
    <location>
        <begin position="1"/>
        <end position="16"/>
    </location>
</feature>
<dbReference type="Proteomes" id="UP000239250">
    <property type="component" value="Chromosome"/>
</dbReference>
<evidence type="ECO:0000313" key="3">
    <source>
        <dbReference type="Proteomes" id="UP000239250"/>
    </source>
</evidence>
<evidence type="ECO:0000256" key="1">
    <source>
        <dbReference type="SAM" id="SignalP"/>
    </source>
</evidence>
<evidence type="ECO:0008006" key="4">
    <source>
        <dbReference type="Google" id="ProtNLM"/>
    </source>
</evidence>
<protein>
    <recommendedName>
        <fullName evidence="4">MOLPALP family lipoprotein</fullName>
    </recommendedName>
</protein>